<dbReference type="PATRIC" id="fig|35818.11.peg.1780"/>
<dbReference type="PANTHER" id="PTHR30160">
    <property type="entry name" value="TETRAACYLDISACCHARIDE 4'-KINASE-RELATED"/>
    <property type="match status" value="1"/>
</dbReference>
<dbReference type="Gene3D" id="3.40.50.2000">
    <property type="entry name" value="Glycogen Phosphorylase B"/>
    <property type="match status" value="2"/>
</dbReference>
<dbReference type="GO" id="GO:0008713">
    <property type="term" value="F:ADP-heptose-lipopolysaccharide heptosyltransferase activity"/>
    <property type="evidence" value="ECO:0007669"/>
    <property type="project" value="TreeGrafter"/>
</dbReference>
<evidence type="ECO:0000313" key="1">
    <source>
        <dbReference type="EMBL" id="KPH55397.1"/>
    </source>
</evidence>
<proteinExistence type="predicted"/>
<dbReference type="Proteomes" id="UP000037997">
    <property type="component" value="Unassembled WGS sequence"/>
</dbReference>
<dbReference type="GO" id="GO:0005829">
    <property type="term" value="C:cytosol"/>
    <property type="evidence" value="ECO:0007669"/>
    <property type="project" value="TreeGrafter"/>
</dbReference>
<dbReference type="AlphaFoldDB" id="A0A0N1EBG7"/>
<dbReference type="GO" id="GO:0009244">
    <property type="term" value="P:lipopolysaccharide core region biosynthetic process"/>
    <property type="evidence" value="ECO:0007669"/>
    <property type="project" value="TreeGrafter"/>
</dbReference>
<organism evidence="1 2">
    <name type="scientific">Helicobacter pullorum</name>
    <dbReference type="NCBI Taxonomy" id="35818"/>
    <lineage>
        <taxon>Bacteria</taxon>
        <taxon>Pseudomonadati</taxon>
        <taxon>Campylobacterota</taxon>
        <taxon>Epsilonproteobacteria</taxon>
        <taxon>Campylobacterales</taxon>
        <taxon>Helicobacteraceae</taxon>
        <taxon>Helicobacter</taxon>
    </lineage>
</organism>
<protein>
    <submittedName>
        <fullName evidence="1">Uncharacterized protein</fullName>
    </submittedName>
</protein>
<dbReference type="SUPFAM" id="SSF53756">
    <property type="entry name" value="UDP-Glycosyltransferase/glycogen phosphorylase"/>
    <property type="match status" value="1"/>
</dbReference>
<dbReference type="RefSeq" id="WP_054198270.1">
    <property type="nucleotide sequence ID" value="NZ_JNOC01000044.1"/>
</dbReference>
<dbReference type="STRING" id="35818.HPU229336_03490"/>
<reference evidence="1 2" key="1">
    <citation type="submission" date="2014-06" db="EMBL/GenBank/DDBJ databases">
        <title>Helicobacter pullorum isolates in fresh chicken meat - phenotypic and genotypic features.</title>
        <authorList>
            <person name="Borges V."/>
            <person name="Santos A."/>
            <person name="Correia C.B."/>
            <person name="Saraiva M."/>
            <person name="Menard A."/>
            <person name="Vieira L."/>
            <person name="Sampaio D.A."/>
            <person name="Gomes J.P."/>
            <person name="Oleastro M."/>
        </authorList>
    </citation>
    <scope>NUCLEOTIDE SEQUENCE [LARGE SCALE GENOMIC DNA]</scope>
    <source>
        <strain evidence="1 2">229334/12</strain>
    </source>
</reference>
<name>A0A0N1EBG7_9HELI</name>
<sequence>MYCADSRFKIAVYGAHSSIGDEVMALRVLFSIKFLYPNSHLTFLANSSMPFSLFKNIQFIDRIFNVQKDSSAFLEEFDVLLFVFKHDMEDRIQIARKFKATKILMLFSQYLLKTKGISYLFDSAYIRGGKIIRIINPYWKQDKNRVILGALRLVRALNKKHYDKNIQKIPLSKAKIITSRENKVFVDFKMQRLGANSYDKIIGISPFGKSSSRGNANFSIEEWVEITKFLAKKYQNYFFVLMNYEGNPIEIEGLSEINSGVFVNNKDLLNLVELIGRLDLLLSVDTSNVHIADNLQIPTLEIIRQSEAKKWGGGSYGGVCEQIILPKEWKSNSKYYQNLFIQKSQELLENL</sequence>
<accession>A0A0N1EBG7</accession>
<comment type="caution">
    <text evidence="1">The sequence shown here is derived from an EMBL/GenBank/DDBJ whole genome shotgun (WGS) entry which is preliminary data.</text>
</comment>
<dbReference type="InterPro" id="IPR051199">
    <property type="entry name" value="LPS_LOS_Heptosyltrfase"/>
</dbReference>
<dbReference type="EMBL" id="JNOC01000044">
    <property type="protein sequence ID" value="KPH55397.1"/>
    <property type="molecule type" value="Genomic_DNA"/>
</dbReference>
<evidence type="ECO:0000313" key="2">
    <source>
        <dbReference type="Proteomes" id="UP000037997"/>
    </source>
</evidence>
<gene>
    <name evidence="1" type="ORF">HPU229334_09015</name>
</gene>